<comment type="caution">
    <text evidence="7">The sequence shown here is derived from an EMBL/GenBank/DDBJ whole genome shotgun (WGS) entry which is preliminary data.</text>
</comment>
<evidence type="ECO:0000313" key="8">
    <source>
        <dbReference type="Proteomes" id="UP001365542"/>
    </source>
</evidence>
<keyword evidence="2" id="KW-0285">Flavoprotein</keyword>
<dbReference type="InterPro" id="IPR050493">
    <property type="entry name" value="FAD-dep_Monooxygenase_BioMet"/>
</dbReference>
<dbReference type="Pfam" id="PF01494">
    <property type="entry name" value="FAD_binding_3"/>
    <property type="match status" value="1"/>
</dbReference>
<evidence type="ECO:0000313" key="7">
    <source>
        <dbReference type="EMBL" id="KAK6535674.1"/>
    </source>
</evidence>
<proteinExistence type="inferred from homology"/>
<dbReference type="GO" id="GO:0071949">
    <property type="term" value="F:FAD binding"/>
    <property type="evidence" value="ECO:0007669"/>
    <property type="project" value="InterPro"/>
</dbReference>
<dbReference type="PANTHER" id="PTHR13789">
    <property type="entry name" value="MONOOXYGENASE"/>
    <property type="match status" value="1"/>
</dbReference>
<dbReference type="GO" id="GO:0004497">
    <property type="term" value="F:monooxygenase activity"/>
    <property type="evidence" value="ECO:0007669"/>
    <property type="project" value="UniProtKB-KW"/>
</dbReference>
<dbReference type="PRINTS" id="PR00420">
    <property type="entry name" value="RNGMNOXGNASE"/>
</dbReference>
<reference evidence="7 8" key="1">
    <citation type="submission" date="2019-10" db="EMBL/GenBank/DDBJ databases">
        <authorList>
            <person name="Palmer J.M."/>
        </authorList>
    </citation>
    <scope>NUCLEOTIDE SEQUENCE [LARGE SCALE GENOMIC DNA]</scope>
    <source>
        <strain evidence="7 8">TWF694</strain>
    </source>
</reference>
<evidence type="ECO:0000256" key="1">
    <source>
        <dbReference type="ARBA" id="ARBA00007992"/>
    </source>
</evidence>
<comment type="similarity">
    <text evidence="1">Belongs to the paxM FAD-dependent monooxygenase family.</text>
</comment>
<name>A0AAV9X4L5_9PEZI</name>
<evidence type="ECO:0000259" key="6">
    <source>
        <dbReference type="Pfam" id="PF01494"/>
    </source>
</evidence>
<accession>A0AAV9X4L5</accession>
<dbReference type="EMBL" id="JAVHJO010000010">
    <property type="protein sequence ID" value="KAK6535674.1"/>
    <property type="molecule type" value="Genomic_DNA"/>
</dbReference>
<evidence type="ECO:0000256" key="3">
    <source>
        <dbReference type="ARBA" id="ARBA00022827"/>
    </source>
</evidence>
<dbReference type="Proteomes" id="UP001365542">
    <property type="component" value="Unassembled WGS sequence"/>
</dbReference>
<keyword evidence="8" id="KW-1185">Reference proteome</keyword>
<protein>
    <recommendedName>
        <fullName evidence="6">FAD-binding domain-containing protein</fullName>
    </recommendedName>
</protein>
<organism evidence="7 8">
    <name type="scientific">Orbilia ellipsospora</name>
    <dbReference type="NCBI Taxonomy" id="2528407"/>
    <lineage>
        <taxon>Eukaryota</taxon>
        <taxon>Fungi</taxon>
        <taxon>Dikarya</taxon>
        <taxon>Ascomycota</taxon>
        <taxon>Pezizomycotina</taxon>
        <taxon>Orbiliomycetes</taxon>
        <taxon>Orbiliales</taxon>
        <taxon>Orbiliaceae</taxon>
        <taxon>Orbilia</taxon>
    </lineage>
</organism>
<dbReference type="InterPro" id="IPR036188">
    <property type="entry name" value="FAD/NAD-bd_sf"/>
</dbReference>
<evidence type="ECO:0000256" key="4">
    <source>
        <dbReference type="ARBA" id="ARBA00023002"/>
    </source>
</evidence>
<keyword evidence="5" id="KW-0503">Monooxygenase</keyword>
<keyword evidence="3" id="KW-0274">FAD</keyword>
<dbReference type="PANTHER" id="PTHR13789:SF316">
    <property type="entry name" value="FAD-BINDING DOMAIN-CONTAINING PROTEIN"/>
    <property type="match status" value="1"/>
</dbReference>
<dbReference type="InterPro" id="IPR002938">
    <property type="entry name" value="FAD-bd"/>
</dbReference>
<dbReference type="SUPFAM" id="SSF51905">
    <property type="entry name" value="FAD/NAD(P)-binding domain"/>
    <property type="match status" value="1"/>
</dbReference>
<evidence type="ECO:0000256" key="2">
    <source>
        <dbReference type="ARBA" id="ARBA00022630"/>
    </source>
</evidence>
<sequence>MSPKFKPEIAIIGGGIAGLGLAIALHAQDFPCTVYEQAPEKGRFSGAIMLAPNSLQILDTLGIYERIKSKGWSFEAVAMKDMEGKTTDRIFLGSKRLFKYDALRIYRNVFVKELQAICHERGINVKYETKYSHIVEERDNGVTFALADGTEINCDVLIASDGIHSKVRQHVYPDIAPQYNGILVVCGAVKRDLLNVGPDDEMDCPVMYPGKNGAFVMAPQNNDGSEYKAGTQRKFEAQTREGWDKLAKDPKFLHGFLEEGIEDRQPIVQSAIRGIDTDSIYIWAFHTLPKLPKWSSEKGRIIILGDAAHAIPPTTGQGANQALEDVYSFAVLMARKSESTTVAEAVDWWQSMRQERVDKLLELTSKLNNLRMPVEEQKKLEAGEIFQVEDGGSGEQWRWLFRPELEKRIDEWCKEHDKQ</sequence>
<dbReference type="AlphaFoldDB" id="A0AAV9X4L5"/>
<feature type="domain" description="FAD-binding" evidence="6">
    <location>
        <begin position="8"/>
        <end position="362"/>
    </location>
</feature>
<dbReference type="Gene3D" id="3.50.50.60">
    <property type="entry name" value="FAD/NAD(P)-binding domain"/>
    <property type="match status" value="1"/>
</dbReference>
<evidence type="ECO:0000256" key="5">
    <source>
        <dbReference type="ARBA" id="ARBA00023033"/>
    </source>
</evidence>
<gene>
    <name evidence="7" type="ORF">TWF694_002127</name>
</gene>
<keyword evidence="4" id="KW-0560">Oxidoreductase</keyword>